<dbReference type="InterPro" id="IPR051678">
    <property type="entry name" value="AGP_Transferase"/>
</dbReference>
<dbReference type="Gene3D" id="3.90.1200.10">
    <property type="match status" value="1"/>
</dbReference>
<dbReference type="InterPro" id="IPR002575">
    <property type="entry name" value="Aminoglycoside_PTrfase"/>
</dbReference>
<dbReference type="PANTHER" id="PTHR21310">
    <property type="entry name" value="AMINOGLYCOSIDE PHOSPHOTRANSFERASE-RELATED-RELATED"/>
    <property type="match status" value="1"/>
</dbReference>
<dbReference type="AlphaFoldDB" id="A0A1B8A7Q8"/>
<dbReference type="EMBL" id="LYXU01000085">
    <property type="protein sequence ID" value="OBS16507.1"/>
    <property type="molecule type" value="Genomic_DNA"/>
</dbReference>
<dbReference type="InterPro" id="IPR011009">
    <property type="entry name" value="Kinase-like_dom_sf"/>
</dbReference>
<sequence length="378" mass="42583">MSSEKSSESHCRTLKSRVSKTKLQSTAAQWNMAQYRKLGAALKKDPEASIVDLLSTTYPKQLKSLKFSSSSRCIQNAHLPYTNDVRSKLVATEPCTIIHDLSAEVQELFNSDNLSESLLELLYKGDILFQTACVMVLKIGGSIAVKMTQADTLTEYHSLCYLQQHLPALPAPRPHGLLQLNGYNFLFMTFIPGIDLENAWPGLEADEKQAVCDDLGELFSLLRSIPFSHGTPFGGVGGEGCKDIRRDLRMNPEPIYDEGAFQDFVFSGIRSASPLYTNLLRSLMPPTSAKCVFTHGDIRPANIMVKKDLEGKWKVAAIIDWEASGFYPEYWESFKMTNNLTPRDENDWYMYLPAGLSLRQYPVQWLIDRVWDSLMINS</sequence>
<feature type="domain" description="Aminoglycoside phosphotransferase" evidence="1">
    <location>
        <begin position="148"/>
        <end position="345"/>
    </location>
</feature>
<gene>
    <name evidence="3" type="ORF">FPOA_12240</name>
    <name evidence="2" type="ORF">FPOA_12831</name>
</gene>
<reference evidence="2 4" key="1">
    <citation type="submission" date="2016-06" db="EMBL/GenBank/DDBJ databases">
        <title>Living apart together: crosstalk between the core and supernumerary genomes in a fungal plant pathogen.</title>
        <authorList>
            <person name="Vanheule A."/>
            <person name="Audenaert K."/>
            <person name="Warris S."/>
            <person name="Van De Geest H."/>
            <person name="Schijlen E."/>
            <person name="Hofte M."/>
            <person name="De Saeger S."/>
            <person name="Haesaert G."/>
            <person name="Waalwijk C."/>
            <person name="Van Der Lee T."/>
        </authorList>
    </citation>
    <scope>NUCLEOTIDE SEQUENCE [LARGE SCALE GENOMIC DNA]</scope>
    <source>
        <strain evidence="2 4">2516</strain>
    </source>
</reference>
<evidence type="ECO:0000313" key="4">
    <source>
        <dbReference type="Proteomes" id="UP000091967"/>
    </source>
</evidence>
<evidence type="ECO:0000313" key="2">
    <source>
        <dbReference type="EMBL" id="OBS16507.1"/>
    </source>
</evidence>
<accession>A0A1B8A7Q8</accession>
<dbReference type="Proteomes" id="UP000091967">
    <property type="component" value="Unassembled WGS sequence"/>
</dbReference>
<evidence type="ECO:0000259" key="1">
    <source>
        <dbReference type="Pfam" id="PF01636"/>
    </source>
</evidence>
<protein>
    <recommendedName>
        <fullName evidence="1">Aminoglycoside phosphotransferase domain-containing protein</fullName>
    </recommendedName>
</protein>
<comment type="caution">
    <text evidence="2">The sequence shown here is derived from an EMBL/GenBank/DDBJ whole genome shotgun (WGS) entry which is preliminary data.</text>
</comment>
<proteinExistence type="predicted"/>
<keyword evidence="4" id="KW-1185">Reference proteome</keyword>
<dbReference type="Pfam" id="PF01636">
    <property type="entry name" value="APH"/>
    <property type="match status" value="1"/>
</dbReference>
<dbReference type="CDD" id="cd05120">
    <property type="entry name" value="APH_ChoK_like"/>
    <property type="match status" value="1"/>
</dbReference>
<dbReference type="PANTHER" id="PTHR21310:SF15">
    <property type="entry name" value="AMINOGLYCOSIDE PHOSPHOTRANSFERASE DOMAIN-CONTAINING PROTEIN"/>
    <property type="match status" value="1"/>
</dbReference>
<dbReference type="OMA" id="VRCTNCL"/>
<dbReference type="SUPFAM" id="SSF56112">
    <property type="entry name" value="Protein kinase-like (PK-like)"/>
    <property type="match status" value="1"/>
</dbReference>
<organism evidence="2 4">
    <name type="scientific">Fusarium poae</name>
    <dbReference type="NCBI Taxonomy" id="36050"/>
    <lineage>
        <taxon>Eukaryota</taxon>
        <taxon>Fungi</taxon>
        <taxon>Dikarya</taxon>
        <taxon>Ascomycota</taxon>
        <taxon>Pezizomycotina</taxon>
        <taxon>Sordariomycetes</taxon>
        <taxon>Hypocreomycetidae</taxon>
        <taxon>Hypocreales</taxon>
        <taxon>Nectriaceae</taxon>
        <taxon>Fusarium</taxon>
    </lineage>
</organism>
<dbReference type="STRING" id="36050.A0A1B8A7Q8"/>
<dbReference type="EMBL" id="LYXU01000035">
    <property type="protein sequence ID" value="OBS17258.1"/>
    <property type="molecule type" value="Genomic_DNA"/>
</dbReference>
<name>A0A1B8A7Q8_FUSPO</name>
<evidence type="ECO:0000313" key="3">
    <source>
        <dbReference type="EMBL" id="OBS17258.1"/>
    </source>
</evidence>